<dbReference type="CDD" id="cd22231">
    <property type="entry name" value="RHH_NikR_HicB-like"/>
    <property type="match status" value="1"/>
</dbReference>
<reference evidence="3" key="1">
    <citation type="submission" date="2017-09" db="EMBL/GenBank/DDBJ databases">
        <title>Depth-based differentiation of microbial function through sediment-hosted aquifers and enrichment of novel symbionts in the deep terrestrial subsurface.</title>
        <authorList>
            <person name="Probst A.J."/>
            <person name="Ladd B."/>
            <person name="Jarett J.K."/>
            <person name="Geller-Mcgrath D.E."/>
            <person name="Sieber C.M.K."/>
            <person name="Emerson J.B."/>
            <person name="Anantharaman K."/>
            <person name="Thomas B.C."/>
            <person name="Malmstrom R."/>
            <person name="Stieglmeier M."/>
            <person name="Klingl A."/>
            <person name="Woyke T."/>
            <person name="Ryan C.M."/>
            <person name="Banfield J.F."/>
        </authorList>
    </citation>
    <scope>NUCLEOTIDE SEQUENCE [LARGE SCALE GENOMIC DNA]</scope>
</reference>
<dbReference type="PANTHER" id="PTHR22572">
    <property type="entry name" value="SUGAR-1-PHOSPHATE GUANYL TRANSFERASE"/>
    <property type="match status" value="1"/>
</dbReference>
<dbReference type="InterPro" id="IPR029044">
    <property type="entry name" value="Nucleotide-diphossugar_trans"/>
</dbReference>
<sequence length="208" mass="23035">MERERVTISIKKIILDKIDRTIDGANVRNRSHAIESLILKGLGTSDTRTAVVLMGGDDALKSIPNVEQALSELKDLGFETVHIATGFLGEKVQEKLGDGSKYGLKFVYNDKGEGSAGALAVLKKELKNTFIVINHHQFSDFKIDELLNFHKKHHFVATIATNNLDTLQGIYVFEPEISNRLTKGFSMLEDDILPKLIKDGKAAVCPMI</sequence>
<dbReference type="Proteomes" id="UP000231382">
    <property type="component" value="Unassembled WGS sequence"/>
</dbReference>
<evidence type="ECO:0000313" key="3">
    <source>
        <dbReference type="Proteomes" id="UP000231382"/>
    </source>
</evidence>
<dbReference type="InterPro" id="IPR050486">
    <property type="entry name" value="Mannose-1P_guanyltransferase"/>
</dbReference>
<dbReference type="InterPro" id="IPR005835">
    <property type="entry name" value="NTP_transferase_dom"/>
</dbReference>
<dbReference type="Pfam" id="PF00483">
    <property type="entry name" value="NTP_transferase"/>
    <property type="match status" value="1"/>
</dbReference>
<name>A0A2H0W8H3_9BACT</name>
<evidence type="ECO:0000313" key="2">
    <source>
        <dbReference type="EMBL" id="PIS07638.1"/>
    </source>
</evidence>
<accession>A0A2H0W8H3</accession>
<proteinExistence type="predicted"/>
<organism evidence="2 3">
    <name type="scientific">Candidatus Berkelbacteria bacterium CG10_big_fil_rev_8_21_14_0_10_43_13</name>
    <dbReference type="NCBI Taxonomy" id="1974514"/>
    <lineage>
        <taxon>Bacteria</taxon>
        <taxon>Candidatus Berkelbacteria</taxon>
    </lineage>
</organism>
<feature type="domain" description="Nucleotidyl transferase" evidence="1">
    <location>
        <begin position="66"/>
        <end position="159"/>
    </location>
</feature>
<dbReference type="AlphaFoldDB" id="A0A2H0W8H3"/>
<comment type="caution">
    <text evidence="2">The sequence shown here is derived from an EMBL/GenBank/DDBJ whole genome shotgun (WGS) entry which is preliminary data.</text>
</comment>
<gene>
    <name evidence="2" type="ORF">COT78_02980</name>
</gene>
<evidence type="ECO:0000259" key="1">
    <source>
        <dbReference type="Pfam" id="PF00483"/>
    </source>
</evidence>
<dbReference type="Gene3D" id="3.90.550.10">
    <property type="entry name" value="Spore Coat Polysaccharide Biosynthesis Protein SpsA, Chain A"/>
    <property type="match status" value="1"/>
</dbReference>
<dbReference type="EMBL" id="PEZW01000018">
    <property type="protein sequence ID" value="PIS07638.1"/>
    <property type="molecule type" value="Genomic_DNA"/>
</dbReference>
<protein>
    <recommendedName>
        <fullName evidence="1">Nucleotidyl transferase domain-containing protein</fullName>
    </recommendedName>
</protein>
<dbReference type="SUPFAM" id="SSF53448">
    <property type="entry name" value="Nucleotide-diphospho-sugar transferases"/>
    <property type="match status" value="1"/>
</dbReference>